<evidence type="ECO:0000313" key="3">
    <source>
        <dbReference type="EMBL" id="NWE73977.1"/>
    </source>
</evidence>
<dbReference type="Proteomes" id="UP000531950">
    <property type="component" value="Unassembled WGS sequence"/>
</dbReference>
<evidence type="ECO:0000256" key="1">
    <source>
        <dbReference type="SAM" id="MobiDB-lite"/>
    </source>
</evidence>
<feature type="region of interest" description="Disordered" evidence="1">
    <location>
        <begin position="39"/>
        <end position="59"/>
    </location>
</feature>
<comment type="caution">
    <text evidence="3">The sequence shown here is derived from an EMBL/GenBank/DDBJ whole genome shotgun (WGS) entry which is preliminary data.</text>
</comment>
<dbReference type="RefSeq" id="WP_177043572.1">
    <property type="nucleotide sequence ID" value="NZ_JACAOQ010000002.1"/>
</dbReference>
<protein>
    <submittedName>
        <fullName evidence="3">Uncharacterized protein</fullName>
    </submittedName>
</protein>
<dbReference type="EMBL" id="JACARG010000045">
    <property type="protein sequence ID" value="NWE15545.1"/>
    <property type="molecule type" value="Genomic_DNA"/>
</dbReference>
<name>A0A7Y8K2T4_9PSED</name>
<dbReference type="EMBL" id="JACARF010000001">
    <property type="protein sequence ID" value="NWE73977.1"/>
    <property type="molecule type" value="Genomic_DNA"/>
</dbReference>
<gene>
    <name evidence="2" type="ORF">HX822_21640</name>
    <name evidence="3" type="ORF">HX828_00325</name>
</gene>
<organism evidence="3 5">
    <name type="scientific">Pseudomonas yamanorum</name>
    <dbReference type="NCBI Taxonomy" id="515393"/>
    <lineage>
        <taxon>Bacteria</taxon>
        <taxon>Pseudomonadati</taxon>
        <taxon>Pseudomonadota</taxon>
        <taxon>Gammaproteobacteria</taxon>
        <taxon>Pseudomonadales</taxon>
        <taxon>Pseudomonadaceae</taxon>
        <taxon>Pseudomonas</taxon>
    </lineage>
</organism>
<sequence length="83" mass="9427">MSQDELRLTCEDFEKDNSPEVLLERFTEGKLSYAMYASSSNKDGHYDTTSSPTDLDNDGDYDDEDKALFLILANTFAKTCARR</sequence>
<proteinExistence type="predicted"/>
<feature type="compositionally biased region" description="Polar residues" evidence="1">
    <location>
        <begin position="39"/>
        <end position="53"/>
    </location>
</feature>
<evidence type="ECO:0000313" key="2">
    <source>
        <dbReference type="EMBL" id="NWE15545.1"/>
    </source>
</evidence>
<evidence type="ECO:0000313" key="4">
    <source>
        <dbReference type="Proteomes" id="UP000531950"/>
    </source>
</evidence>
<accession>A0A7Y8K2T4</accession>
<evidence type="ECO:0000313" key="5">
    <source>
        <dbReference type="Proteomes" id="UP000537188"/>
    </source>
</evidence>
<dbReference type="AlphaFoldDB" id="A0A7Y8K2T4"/>
<dbReference type="Proteomes" id="UP000537188">
    <property type="component" value="Unassembled WGS sequence"/>
</dbReference>
<reference evidence="4 5" key="1">
    <citation type="submission" date="2020-04" db="EMBL/GenBank/DDBJ databases">
        <title>Molecular characterization of pseudomonads from Agaricus bisporus reveal novel blotch 2 pathogens in Western Europe.</title>
        <authorList>
            <person name="Taparia T."/>
            <person name="Krijger M."/>
            <person name="Haynes E."/>
            <person name="Elpinstone J.G."/>
            <person name="Noble R."/>
            <person name="Van Der Wolf J."/>
        </authorList>
    </citation>
    <scope>NUCLEOTIDE SEQUENCE [LARGE SCALE GENOMIC DNA]</scope>
    <source>
        <strain evidence="3 5">IPO3781</strain>
        <strain evidence="2 4">IPO3782</strain>
    </source>
</reference>